<dbReference type="AlphaFoldDB" id="A0AAQ3SRF2"/>
<sequence length="429" mass="47684">MDPMEEAKRKEAEDAKKAQQEHSSGGGDSSLITKSELRDEMRSMIQGLLEMGLIGPRETRELKLELIPNDVKLEGSRNYLSWARRVQVILGGKGVEHYLEEDCVEPANKLSPEWRVWHTTDSTIVAWLLASMSPSVGKMVEAMHNAAQIWKYLSNMYSKRGNVMVMMEIQNKADAVKQAGRPVEQYASELQYLWGELDHYAPLRMRDPQDAREVQKWVEDRRVTHFLRNLDPEFESRRAAFCHQESLPTMEEAVSAMVIEESRLRMMGGNSSVKSAYTTVEERLCYNCGEKGHLSYNCPLPKNYGGRSGTRGGRGGARGDYGGGRGDRGGSRSRGRGRGRGGSQANAATVDSVPQVSAASTGEISSVTLTGEQVKQWEQWQKSKVSEVSSTTPVGPVIATTSHFGNFANYAHLGKGEEDGESDWDWSQA</sequence>
<feature type="compositionally biased region" description="Polar residues" evidence="2">
    <location>
        <begin position="344"/>
        <end position="360"/>
    </location>
</feature>
<dbReference type="SMART" id="SM00343">
    <property type="entry name" value="ZnF_C2HC"/>
    <property type="match status" value="1"/>
</dbReference>
<dbReference type="PROSITE" id="PS50158">
    <property type="entry name" value="ZF_CCHC"/>
    <property type="match status" value="1"/>
</dbReference>
<feature type="compositionally biased region" description="Basic and acidic residues" evidence="2">
    <location>
        <begin position="1"/>
        <end position="20"/>
    </location>
</feature>
<reference evidence="4 5" key="1">
    <citation type="submission" date="2024-02" db="EMBL/GenBank/DDBJ databases">
        <title>High-quality chromosome-scale genome assembly of Pensacola bahiagrass (Paspalum notatum Flugge var. saurae).</title>
        <authorList>
            <person name="Vega J.M."/>
            <person name="Podio M."/>
            <person name="Orjuela J."/>
            <person name="Siena L.A."/>
            <person name="Pessino S.C."/>
            <person name="Combes M.C."/>
            <person name="Mariac C."/>
            <person name="Albertini E."/>
            <person name="Pupilli F."/>
            <person name="Ortiz J.P.A."/>
            <person name="Leblanc O."/>
        </authorList>
    </citation>
    <scope>NUCLEOTIDE SEQUENCE [LARGE SCALE GENOMIC DNA]</scope>
    <source>
        <strain evidence="4">R1</strain>
        <tissue evidence="4">Leaf</tissue>
    </source>
</reference>
<gene>
    <name evidence="4" type="ORF">U9M48_009568</name>
</gene>
<evidence type="ECO:0000256" key="1">
    <source>
        <dbReference type="PROSITE-ProRule" id="PRU00047"/>
    </source>
</evidence>
<dbReference type="Pfam" id="PF00098">
    <property type="entry name" value="zf-CCHC"/>
    <property type="match status" value="1"/>
</dbReference>
<organism evidence="4 5">
    <name type="scientific">Paspalum notatum var. saurae</name>
    <dbReference type="NCBI Taxonomy" id="547442"/>
    <lineage>
        <taxon>Eukaryota</taxon>
        <taxon>Viridiplantae</taxon>
        <taxon>Streptophyta</taxon>
        <taxon>Embryophyta</taxon>
        <taxon>Tracheophyta</taxon>
        <taxon>Spermatophyta</taxon>
        <taxon>Magnoliopsida</taxon>
        <taxon>Liliopsida</taxon>
        <taxon>Poales</taxon>
        <taxon>Poaceae</taxon>
        <taxon>PACMAD clade</taxon>
        <taxon>Panicoideae</taxon>
        <taxon>Andropogonodae</taxon>
        <taxon>Paspaleae</taxon>
        <taxon>Paspalinae</taxon>
        <taxon>Paspalum</taxon>
    </lineage>
</organism>
<name>A0AAQ3SRF2_PASNO</name>
<dbReference type="Proteomes" id="UP001341281">
    <property type="component" value="Chromosome 02"/>
</dbReference>
<dbReference type="GO" id="GO:0003676">
    <property type="term" value="F:nucleic acid binding"/>
    <property type="evidence" value="ECO:0007669"/>
    <property type="project" value="InterPro"/>
</dbReference>
<proteinExistence type="predicted"/>
<dbReference type="SUPFAM" id="SSF57756">
    <property type="entry name" value="Retrovirus zinc finger-like domains"/>
    <property type="match status" value="1"/>
</dbReference>
<dbReference type="Gene3D" id="4.10.60.10">
    <property type="entry name" value="Zinc finger, CCHC-type"/>
    <property type="match status" value="1"/>
</dbReference>
<evidence type="ECO:0000256" key="2">
    <source>
        <dbReference type="SAM" id="MobiDB-lite"/>
    </source>
</evidence>
<keyword evidence="1" id="KW-0479">Metal-binding</keyword>
<dbReference type="PANTHER" id="PTHR37610:SF40">
    <property type="entry name" value="OS01G0909600 PROTEIN"/>
    <property type="match status" value="1"/>
</dbReference>
<keyword evidence="1" id="KW-0863">Zinc-finger</keyword>
<dbReference type="GO" id="GO:0008270">
    <property type="term" value="F:zinc ion binding"/>
    <property type="evidence" value="ECO:0007669"/>
    <property type="project" value="UniProtKB-KW"/>
</dbReference>
<keyword evidence="5" id="KW-1185">Reference proteome</keyword>
<accession>A0AAQ3SRF2</accession>
<feature type="region of interest" description="Disordered" evidence="2">
    <location>
        <begin position="1"/>
        <end position="33"/>
    </location>
</feature>
<keyword evidence="1" id="KW-0862">Zinc</keyword>
<feature type="region of interest" description="Disordered" evidence="2">
    <location>
        <begin position="299"/>
        <end position="360"/>
    </location>
</feature>
<dbReference type="EMBL" id="CP144746">
    <property type="protein sequence ID" value="WVZ59422.1"/>
    <property type="molecule type" value="Genomic_DNA"/>
</dbReference>
<feature type="domain" description="CCHC-type" evidence="3">
    <location>
        <begin position="285"/>
        <end position="299"/>
    </location>
</feature>
<evidence type="ECO:0000313" key="5">
    <source>
        <dbReference type="Proteomes" id="UP001341281"/>
    </source>
</evidence>
<evidence type="ECO:0000313" key="4">
    <source>
        <dbReference type="EMBL" id="WVZ59422.1"/>
    </source>
</evidence>
<dbReference type="InterPro" id="IPR036875">
    <property type="entry name" value="Znf_CCHC_sf"/>
</dbReference>
<evidence type="ECO:0000259" key="3">
    <source>
        <dbReference type="PROSITE" id="PS50158"/>
    </source>
</evidence>
<feature type="compositionally biased region" description="Gly residues" evidence="2">
    <location>
        <begin position="306"/>
        <end position="324"/>
    </location>
</feature>
<dbReference type="PANTHER" id="PTHR37610">
    <property type="entry name" value="CCHC-TYPE DOMAIN-CONTAINING PROTEIN"/>
    <property type="match status" value="1"/>
</dbReference>
<dbReference type="InterPro" id="IPR001878">
    <property type="entry name" value="Znf_CCHC"/>
</dbReference>
<protein>
    <recommendedName>
        <fullName evidence="3">CCHC-type domain-containing protein</fullName>
    </recommendedName>
</protein>